<sequence>MENRKKFLALACLYTAQLIPGHFATNALPVIMRNEGFSLRSIGFAGMISMPWALKFLWSPVVDRWGRGKNHYRKWIFVMQILFASATLASAFFSLNENFMTVIMLMTLSYFFASTQDIAVDAYAVKMLEPAERGVGNGIQAGGNMLGVVLGSSLALILYIRTSWGTTLVTLFIVTMLLSAPLIFSGEEKSPDPVRAASYRDIVSFFRISGIKRLIPVMLLAFGGVFSAMTMIKPLMIDQGYSWNFISAAIGLYPLAGVPAALTAGFAVKKYGRRKVMLASSAFQIFACLMLVPVASGNGGIYLIQVAMCVVFISFSLLLTVFNTIAMDFARKGREGTDFTMFMSVTFFGGMFIAGISGAVAQYFGYVILFLLCSFICLLVYLLLENLFHNGRIADTEECESGCPDGVQ</sequence>
<dbReference type="EMBL" id="CP035108">
    <property type="protein sequence ID" value="QAR33511.1"/>
    <property type="molecule type" value="Genomic_DNA"/>
</dbReference>
<dbReference type="Pfam" id="PF07690">
    <property type="entry name" value="MFS_1"/>
    <property type="match status" value="1"/>
</dbReference>
<dbReference type="InterPro" id="IPR020846">
    <property type="entry name" value="MFS_dom"/>
</dbReference>
<accession>A0A410JZM6</accession>
<evidence type="ECO:0000256" key="4">
    <source>
        <dbReference type="ARBA" id="ARBA00022989"/>
    </source>
</evidence>
<feature type="domain" description="Major facilitator superfamily (MFS) profile" evidence="7">
    <location>
        <begin position="1"/>
        <end position="392"/>
    </location>
</feature>
<dbReference type="SUPFAM" id="SSF103473">
    <property type="entry name" value="MFS general substrate transporter"/>
    <property type="match status" value="1"/>
</dbReference>
<feature type="transmembrane region" description="Helical" evidence="6">
    <location>
        <begin position="214"/>
        <end position="237"/>
    </location>
</feature>
<keyword evidence="9" id="KW-1185">Reference proteome</keyword>
<keyword evidence="2" id="KW-0813">Transport</keyword>
<evidence type="ECO:0000256" key="5">
    <source>
        <dbReference type="ARBA" id="ARBA00023136"/>
    </source>
</evidence>
<feature type="transmembrane region" description="Helical" evidence="6">
    <location>
        <begin position="141"/>
        <end position="160"/>
    </location>
</feature>
<dbReference type="InterPro" id="IPR011701">
    <property type="entry name" value="MFS"/>
</dbReference>
<dbReference type="AlphaFoldDB" id="A0A410JZM6"/>
<organism evidence="8 9">
    <name type="scientific">Geovibrio thiophilus</name>
    <dbReference type="NCBI Taxonomy" id="139438"/>
    <lineage>
        <taxon>Bacteria</taxon>
        <taxon>Pseudomonadati</taxon>
        <taxon>Deferribacterota</taxon>
        <taxon>Deferribacteres</taxon>
        <taxon>Deferribacterales</taxon>
        <taxon>Geovibrionaceae</taxon>
        <taxon>Geovibrio</taxon>
    </lineage>
</organism>
<feature type="transmembrane region" description="Helical" evidence="6">
    <location>
        <begin position="339"/>
        <end position="357"/>
    </location>
</feature>
<dbReference type="PROSITE" id="PS50850">
    <property type="entry name" value="MFS"/>
    <property type="match status" value="1"/>
</dbReference>
<evidence type="ECO:0000256" key="1">
    <source>
        <dbReference type="ARBA" id="ARBA00004141"/>
    </source>
</evidence>
<feature type="transmembrane region" description="Helical" evidence="6">
    <location>
        <begin position="37"/>
        <end position="54"/>
    </location>
</feature>
<proteinExistence type="predicted"/>
<dbReference type="RefSeq" id="WP_128466797.1">
    <property type="nucleotide sequence ID" value="NZ_CP035108.1"/>
</dbReference>
<comment type="subcellular location">
    <subcellularLocation>
        <location evidence="1">Membrane</location>
        <topology evidence="1">Multi-pass membrane protein</topology>
    </subcellularLocation>
</comment>
<feature type="transmembrane region" description="Helical" evidence="6">
    <location>
        <begin position="99"/>
        <end position="120"/>
    </location>
</feature>
<gene>
    <name evidence="8" type="ORF">EP073_08885</name>
</gene>
<evidence type="ECO:0000256" key="3">
    <source>
        <dbReference type="ARBA" id="ARBA00022692"/>
    </source>
</evidence>
<dbReference type="InterPro" id="IPR004752">
    <property type="entry name" value="AmpG_permease/AT-1"/>
</dbReference>
<dbReference type="PANTHER" id="PTHR12778:SF10">
    <property type="entry name" value="MAJOR FACILITATOR SUPERFAMILY DOMAIN-CONTAINING PROTEIN 3"/>
    <property type="match status" value="1"/>
</dbReference>
<dbReference type="GO" id="GO:0022857">
    <property type="term" value="F:transmembrane transporter activity"/>
    <property type="evidence" value="ECO:0007669"/>
    <property type="project" value="InterPro"/>
</dbReference>
<dbReference type="CDD" id="cd17485">
    <property type="entry name" value="MFS_MFSD3"/>
    <property type="match status" value="1"/>
</dbReference>
<dbReference type="Gene3D" id="1.20.1250.20">
    <property type="entry name" value="MFS general substrate transporter like domains"/>
    <property type="match status" value="2"/>
</dbReference>
<evidence type="ECO:0000259" key="7">
    <source>
        <dbReference type="PROSITE" id="PS50850"/>
    </source>
</evidence>
<evidence type="ECO:0000256" key="6">
    <source>
        <dbReference type="SAM" id="Phobius"/>
    </source>
</evidence>
<protein>
    <submittedName>
        <fullName evidence="8">MFS transporter</fullName>
    </submittedName>
</protein>
<dbReference type="Proteomes" id="UP000287502">
    <property type="component" value="Chromosome"/>
</dbReference>
<dbReference type="PANTHER" id="PTHR12778">
    <property type="entry name" value="SOLUTE CARRIER FAMILY 33 ACETYL-COA TRANSPORTER -RELATED"/>
    <property type="match status" value="1"/>
</dbReference>
<feature type="transmembrane region" description="Helical" evidence="6">
    <location>
        <begin position="276"/>
        <end position="295"/>
    </location>
</feature>
<keyword evidence="3 6" id="KW-0812">Transmembrane</keyword>
<dbReference type="OrthoDB" id="9787815at2"/>
<reference evidence="8 9" key="1">
    <citation type="submission" date="2019-01" db="EMBL/GenBank/DDBJ databases">
        <title>Geovibrio thiophilus DSM 11263, complete genome.</title>
        <authorList>
            <person name="Spring S."/>
            <person name="Bunk B."/>
            <person name="Sproer C."/>
        </authorList>
    </citation>
    <scope>NUCLEOTIDE SEQUENCE [LARGE SCALE GENOMIC DNA]</scope>
    <source>
        <strain evidence="8 9">DSM 11263</strain>
    </source>
</reference>
<keyword evidence="5 6" id="KW-0472">Membrane</keyword>
<dbReference type="GO" id="GO:0016020">
    <property type="term" value="C:membrane"/>
    <property type="evidence" value="ECO:0007669"/>
    <property type="project" value="UniProtKB-SubCell"/>
</dbReference>
<dbReference type="KEGG" id="gtl:EP073_08885"/>
<feature type="transmembrane region" description="Helical" evidence="6">
    <location>
        <begin position="363"/>
        <end position="384"/>
    </location>
</feature>
<evidence type="ECO:0000313" key="9">
    <source>
        <dbReference type="Proteomes" id="UP000287502"/>
    </source>
</evidence>
<evidence type="ECO:0000313" key="8">
    <source>
        <dbReference type="EMBL" id="QAR33511.1"/>
    </source>
</evidence>
<evidence type="ECO:0000256" key="2">
    <source>
        <dbReference type="ARBA" id="ARBA00022448"/>
    </source>
</evidence>
<feature type="transmembrane region" description="Helical" evidence="6">
    <location>
        <begin position="301"/>
        <end position="327"/>
    </location>
</feature>
<feature type="transmembrane region" description="Helical" evidence="6">
    <location>
        <begin position="75"/>
        <end position="93"/>
    </location>
</feature>
<name>A0A410JZM6_9BACT</name>
<feature type="transmembrane region" description="Helical" evidence="6">
    <location>
        <begin position="166"/>
        <end position="185"/>
    </location>
</feature>
<keyword evidence="4 6" id="KW-1133">Transmembrane helix</keyword>
<dbReference type="InterPro" id="IPR036259">
    <property type="entry name" value="MFS_trans_sf"/>
</dbReference>
<feature type="transmembrane region" description="Helical" evidence="6">
    <location>
        <begin position="243"/>
        <end position="264"/>
    </location>
</feature>